<protein>
    <recommendedName>
        <fullName evidence="3">DUF4708 domain-containing protein</fullName>
    </recommendedName>
</protein>
<reference evidence="4" key="1">
    <citation type="submission" date="2020-06" db="EMBL/GenBank/DDBJ databases">
        <authorList>
            <consortium name="Wellcome Sanger Institute Data Sharing"/>
        </authorList>
    </citation>
    <scope>NUCLEOTIDE SEQUENCE [LARGE SCALE GENOMIC DNA]</scope>
</reference>
<dbReference type="RefSeq" id="XP_028289820.1">
    <property type="nucleotide sequence ID" value="XM_028434019.1"/>
</dbReference>
<proteinExistence type="predicted"/>
<dbReference type="InterPro" id="IPR031643">
    <property type="entry name" value="DUF4708"/>
</dbReference>
<reference evidence="4" key="2">
    <citation type="submission" date="2025-08" db="UniProtKB">
        <authorList>
            <consortium name="Ensembl"/>
        </authorList>
    </citation>
    <scope>IDENTIFICATION</scope>
</reference>
<organism evidence="4 5">
    <name type="scientific">Gouania willdenowi</name>
    <name type="common">Blunt-snouted clingfish</name>
    <name type="synonym">Lepadogaster willdenowi</name>
    <dbReference type="NCBI Taxonomy" id="441366"/>
    <lineage>
        <taxon>Eukaryota</taxon>
        <taxon>Metazoa</taxon>
        <taxon>Chordata</taxon>
        <taxon>Craniata</taxon>
        <taxon>Vertebrata</taxon>
        <taxon>Euteleostomi</taxon>
        <taxon>Actinopterygii</taxon>
        <taxon>Neopterygii</taxon>
        <taxon>Teleostei</taxon>
        <taxon>Neoteleostei</taxon>
        <taxon>Acanthomorphata</taxon>
        <taxon>Ovalentaria</taxon>
        <taxon>Blenniimorphae</taxon>
        <taxon>Blenniiformes</taxon>
        <taxon>Gobiesocoidei</taxon>
        <taxon>Gobiesocidae</taxon>
        <taxon>Gobiesocinae</taxon>
        <taxon>Gouania</taxon>
    </lineage>
</organism>
<evidence type="ECO:0000256" key="2">
    <source>
        <dbReference type="SAM" id="SignalP"/>
    </source>
</evidence>
<dbReference type="GeneID" id="114453967"/>
<feature type="signal peptide" evidence="2">
    <location>
        <begin position="1"/>
        <end position="20"/>
    </location>
</feature>
<feature type="domain" description="DUF4708" evidence="3">
    <location>
        <begin position="74"/>
        <end position="258"/>
    </location>
</feature>
<keyword evidence="2" id="KW-0732">Signal</keyword>
<feature type="compositionally biased region" description="Basic and acidic residues" evidence="1">
    <location>
        <begin position="486"/>
        <end position="501"/>
    </location>
</feature>
<evidence type="ECO:0000256" key="1">
    <source>
        <dbReference type="SAM" id="MobiDB-lite"/>
    </source>
</evidence>
<feature type="chain" id="PRO_5034837848" description="DUF4708 domain-containing protein" evidence="2">
    <location>
        <begin position="21"/>
        <end position="501"/>
    </location>
</feature>
<feature type="region of interest" description="Disordered" evidence="1">
    <location>
        <begin position="473"/>
        <end position="501"/>
    </location>
</feature>
<feature type="region of interest" description="Disordered" evidence="1">
    <location>
        <begin position="365"/>
        <end position="393"/>
    </location>
</feature>
<dbReference type="CTD" id="101169243"/>
<dbReference type="PANTHER" id="PTHR28495:SF1">
    <property type="entry name" value="GENE, 17266-RELATED"/>
    <property type="match status" value="1"/>
</dbReference>
<reference evidence="4" key="3">
    <citation type="submission" date="2025-09" db="UniProtKB">
        <authorList>
            <consortium name="Ensembl"/>
        </authorList>
    </citation>
    <scope>IDENTIFICATION</scope>
</reference>
<gene>
    <name evidence="4" type="primary">c20h18orf63</name>
</gene>
<dbReference type="PANTHER" id="PTHR28495">
    <property type="entry name" value="HYPOTHETICAL PROTEIN LOC100359752"/>
    <property type="match status" value="1"/>
</dbReference>
<name>A0A8C5DDZ8_GOUWI</name>
<dbReference type="AlphaFoldDB" id="A0A8C5DDZ8"/>
<dbReference type="Proteomes" id="UP000694680">
    <property type="component" value="Chromosome 20"/>
</dbReference>
<keyword evidence="5" id="KW-1185">Reference proteome</keyword>
<feature type="compositionally biased region" description="Low complexity" evidence="1">
    <location>
        <begin position="365"/>
        <end position="378"/>
    </location>
</feature>
<evidence type="ECO:0000259" key="3">
    <source>
        <dbReference type="Pfam" id="PF15813"/>
    </source>
</evidence>
<evidence type="ECO:0000313" key="4">
    <source>
        <dbReference type="Ensembl" id="ENSGWIP00000005270.1"/>
    </source>
</evidence>
<feature type="compositionally biased region" description="Basic residues" evidence="1">
    <location>
        <begin position="473"/>
        <end position="482"/>
    </location>
</feature>
<evidence type="ECO:0000313" key="5">
    <source>
        <dbReference type="Proteomes" id="UP000694680"/>
    </source>
</evidence>
<sequence>MMSGGVASTLLFLGLPDLKSLLSVTLSLIDEDEEVRSKQMKICRELVQLHPNLLSSPSLDSFSDITAVMALSPPRCVFPGDLQRCLSYSLITRLSPSWNKAGLYLIQGPDFLTERGRLNAVSIELNASNGQLCISIKANAVEMPPLTLQDLNLPPMTLQSLVADADFVVDITSCGGGMWCHVLPSMKKGQIVSIRRGLPSDGPFRNQRDLQNHWNLLYGYRIPDDPVVYCSVYFRLLGQRVFTYPLSCIRLQPVRCCPRVDLRGALSCFLNDISQRLQSVCGAPVSLSWKPCSSVVGLQMGPSEQINLTSVPTQWPLFGSQPTGWTSAFQQEKIQDVQVKGRLTLSQVGPSSSFLSVFQPASSLSSSSSQLRPALTSSAPEKPPPKLVPIFRNKNPSHHVNVALLRVRKHQQRGGGGSGVEVRKRVSLPVAFLHPHRHQSSLPAVKHLSSFTPSSQLQCRNILALKPENKFKPSFKPKHVKMSKTGSDEKKRARAELRSEV</sequence>
<dbReference type="Pfam" id="PF15813">
    <property type="entry name" value="DUF4708"/>
    <property type="match status" value="2"/>
</dbReference>
<dbReference type="Ensembl" id="ENSGWIT00000005654.1">
    <property type="protein sequence ID" value="ENSGWIP00000005270.1"/>
    <property type="gene ID" value="ENSGWIG00000002818.1"/>
</dbReference>
<accession>A0A8C5DDZ8</accession>
<feature type="domain" description="DUF4708" evidence="3">
    <location>
        <begin position="9"/>
        <end position="71"/>
    </location>
</feature>